<dbReference type="InterPro" id="IPR001646">
    <property type="entry name" value="5peptide_repeat"/>
</dbReference>
<dbReference type="SUPFAM" id="SSF141571">
    <property type="entry name" value="Pentapeptide repeat-like"/>
    <property type="match status" value="1"/>
</dbReference>
<reference evidence="2" key="1">
    <citation type="submission" date="2014-05" db="EMBL/GenBank/DDBJ databases">
        <title>The transcriptome of the halophilic microalga Tetraselmis sp. GSL018 isolated from the Great Salt Lake, Utah.</title>
        <authorList>
            <person name="Jinkerson R.E."/>
            <person name="D'Adamo S."/>
            <person name="Posewitz M.C."/>
        </authorList>
    </citation>
    <scope>NUCLEOTIDE SEQUENCE</scope>
    <source>
        <strain evidence="2">GSL018</strain>
    </source>
</reference>
<dbReference type="PANTHER" id="PTHR47485:SF1">
    <property type="entry name" value="THYLAKOID LUMENAL 17.4 KDA PROTEIN, CHLOROPLASTIC"/>
    <property type="match status" value="1"/>
</dbReference>
<protein>
    <submittedName>
        <fullName evidence="2">Uncharacterized protein</fullName>
    </submittedName>
</protein>
<organism evidence="2">
    <name type="scientific">Tetraselmis sp. GSL018</name>
    <dbReference type="NCBI Taxonomy" id="582737"/>
    <lineage>
        <taxon>Eukaryota</taxon>
        <taxon>Viridiplantae</taxon>
        <taxon>Chlorophyta</taxon>
        <taxon>core chlorophytes</taxon>
        <taxon>Chlorodendrophyceae</taxon>
        <taxon>Chlorodendrales</taxon>
        <taxon>Chlorodendraceae</taxon>
        <taxon>Tetraselmis</taxon>
    </lineage>
</organism>
<keyword evidence="1" id="KW-0677">Repeat</keyword>
<proteinExistence type="predicted"/>
<dbReference type="Gene3D" id="2.160.20.80">
    <property type="entry name" value="E3 ubiquitin-protein ligase SopA"/>
    <property type="match status" value="1"/>
</dbReference>
<accession>A0A061RH87</accession>
<dbReference type="AlphaFoldDB" id="A0A061RH87"/>
<name>A0A061RH87_9CHLO</name>
<sequence length="230" mass="24135">MLTIGVSRCNIPVTFPTKAPATRARCLVGRLSAVQAKALSEDSHTSKNAFDKACCLVGAATVALTLSVSPAFGAARLPPIDNDPNRCERAFVGNTIGQANAVSDKVLDLRKCTLDGADLSQKTLAGAYMSETSFKGANLTEAVLTKAYAANSNLEGANLSNSVLDRVDFTDSNLKGANFTNSVITSVVFTGANLEDANFEDVLIGSQDAKELCTNPTLKGEARIQVGCRK</sequence>
<gene>
    <name evidence="2" type="ORF">TSPGSL018_5328</name>
</gene>
<dbReference type="EMBL" id="GBEZ01016356">
    <property type="protein sequence ID" value="JAC69886.1"/>
    <property type="molecule type" value="Transcribed_RNA"/>
</dbReference>
<dbReference type="PANTHER" id="PTHR47485">
    <property type="entry name" value="THYLAKOID LUMENAL 17.4 KDA PROTEIN, CHLOROPLASTIC"/>
    <property type="match status" value="1"/>
</dbReference>
<dbReference type="Pfam" id="PF00805">
    <property type="entry name" value="Pentapeptide"/>
    <property type="match status" value="2"/>
</dbReference>
<evidence type="ECO:0000256" key="1">
    <source>
        <dbReference type="ARBA" id="ARBA00022737"/>
    </source>
</evidence>
<evidence type="ECO:0000313" key="2">
    <source>
        <dbReference type="EMBL" id="JAC69886.1"/>
    </source>
</evidence>